<dbReference type="SUPFAM" id="SSF56752">
    <property type="entry name" value="D-aminoacid aminotransferase-like PLP-dependent enzymes"/>
    <property type="match status" value="1"/>
</dbReference>
<dbReference type="PROSITE" id="PS00770">
    <property type="entry name" value="AA_TRANSFER_CLASS_4"/>
    <property type="match status" value="1"/>
</dbReference>
<dbReference type="InterPro" id="IPR036038">
    <property type="entry name" value="Aminotransferase-like"/>
</dbReference>
<evidence type="ECO:0000256" key="3">
    <source>
        <dbReference type="ARBA" id="ARBA00011738"/>
    </source>
</evidence>
<dbReference type="NCBIfam" id="TIGR01121">
    <property type="entry name" value="D_amino_aminoT"/>
    <property type="match status" value="1"/>
</dbReference>
<protein>
    <recommendedName>
        <fullName evidence="5 12">D-alanine aminotransferase</fullName>
        <ecNumber evidence="4 12">2.6.1.21</ecNumber>
    </recommendedName>
</protein>
<evidence type="ECO:0000256" key="12">
    <source>
        <dbReference type="RuleBase" id="RU004520"/>
    </source>
</evidence>
<dbReference type="InterPro" id="IPR001544">
    <property type="entry name" value="Aminotrans_IV"/>
</dbReference>
<dbReference type="EMBL" id="JAFBFC010000003">
    <property type="protein sequence ID" value="MBM7703178.1"/>
    <property type="molecule type" value="Genomic_DNA"/>
</dbReference>
<keyword evidence="14" id="KW-1185">Reference proteome</keyword>
<comment type="function">
    <text evidence="12">Acts on the D-isomers of alanine, leucine, aspartate, glutamate, aminobutyrate, norvaline and asparagine. The enzyme transfers an amino group from a substrate D-amino acid to the pyridoxal phosphate cofactor to form pyridoxamine and an alpha-keto acid in the first half-reaction.</text>
</comment>
<accession>A0ABS2QV81</accession>
<keyword evidence="6 13" id="KW-0032">Aminotransferase</keyword>
<dbReference type="Gene3D" id="3.30.470.10">
    <property type="match status" value="1"/>
</dbReference>
<gene>
    <name evidence="13" type="ORF">JOC83_002025</name>
</gene>
<evidence type="ECO:0000256" key="8">
    <source>
        <dbReference type="ARBA" id="ARBA00022898"/>
    </source>
</evidence>
<evidence type="ECO:0000256" key="1">
    <source>
        <dbReference type="ARBA" id="ARBA00001933"/>
    </source>
</evidence>
<dbReference type="InterPro" id="IPR043131">
    <property type="entry name" value="BCAT-like_N"/>
</dbReference>
<comment type="similarity">
    <text evidence="2 10">Belongs to the class-IV pyridoxal-phosphate-dependent aminotransferase family.</text>
</comment>
<evidence type="ECO:0000256" key="2">
    <source>
        <dbReference type="ARBA" id="ARBA00009320"/>
    </source>
</evidence>
<comment type="catalytic activity">
    <reaction evidence="9 12">
        <text>D-alanine + 2-oxoglutarate = D-glutamate + pyruvate</text>
        <dbReference type="Rhea" id="RHEA:15869"/>
        <dbReference type="ChEBI" id="CHEBI:15361"/>
        <dbReference type="ChEBI" id="CHEBI:16810"/>
        <dbReference type="ChEBI" id="CHEBI:29986"/>
        <dbReference type="ChEBI" id="CHEBI:57416"/>
        <dbReference type="EC" id="2.6.1.21"/>
    </reaction>
</comment>
<dbReference type="InterPro" id="IPR043132">
    <property type="entry name" value="BCAT-like_C"/>
</dbReference>
<reference evidence="13 14" key="1">
    <citation type="submission" date="2021-01" db="EMBL/GenBank/DDBJ databases">
        <title>Genomic Encyclopedia of Type Strains, Phase IV (KMG-IV): sequencing the most valuable type-strain genomes for metagenomic binning, comparative biology and taxonomic classification.</title>
        <authorList>
            <person name="Goeker M."/>
        </authorList>
    </citation>
    <scope>NUCLEOTIDE SEQUENCE [LARGE SCALE GENOMIC DNA]</scope>
    <source>
        <strain evidence="13 14">DSM 104297</strain>
    </source>
</reference>
<evidence type="ECO:0000313" key="14">
    <source>
        <dbReference type="Proteomes" id="UP000809829"/>
    </source>
</evidence>
<dbReference type="PANTHER" id="PTHR42743:SF10">
    <property type="entry name" value="D-ALANINE AMINOTRANSFERASE"/>
    <property type="match status" value="1"/>
</dbReference>
<comment type="subunit">
    <text evidence="3">Homodimer.</text>
</comment>
<evidence type="ECO:0000256" key="5">
    <source>
        <dbReference type="ARBA" id="ARBA00021779"/>
    </source>
</evidence>
<evidence type="ECO:0000256" key="6">
    <source>
        <dbReference type="ARBA" id="ARBA00022576"/>
    </source>
</evidence>
<evidence type="ECO:0000256" key="11">
    <source>
        <dbReference type="RuleBase" id="RU004516"/>
    </source>
</evidence>
<evidence type="ECO:0000313" key="13">
    <source>
        <dbReference type="EMBL" id="MBM7703178.1"/>
    </source>
</evidence>
<evidence type="ECO:0000256" key="4">
    <source>
        <dbReference type="ARBA" id="ARBA00012874"/>
    </source>
</evidence>
<comment type="cofactor">
    <cofactor evidence="1 11">
        <name>pyridoxal 5'-phosphate</name>
        <dbReference type="ChEBI" id="CHEBI:597326"/>
    </cofactor>
</comment>
<dbReference type="InterPro" id="IPR005784">
    <property type="entry name" value="D_amino_transT"/>
</dbReference>
<evidence type="ECO:0000256" key="9">
    <source>
        <dbReference type="ARBA" id="ARBA00047911"/>
    </source>
</evidence>
<dbReference type="InterPro" id="IPR018300">
    <property type="entry name" value="Aminotrans_IV_CS"/>
</dbReference>
<dbReference type="RefSeq" id="WP_205186727.1">
    <property type="nucleotide sequence ID" value="NZ_JAFBFC010000003.1"/>
</dbReference>
<sequence>MEIAFYGDSFIDINDKVVPIDERGHQFGDGVYEYVKVYNGTPFLLDEHLERLEKSALNILLQLPYSRQEIKDFIQEGLRRSGLQNSDIYIQVTRGISPRNHLFPTNVPAQFAMTIRSGKVVPNEQRKQGISVMILEDERWANCFIKSLNLLPNLLAKQKAFEHGHGEAILSRDGYITEGSSSNVFAVKDGVLYTTPATNRILHGITRAAVIECASKLNIPFKEYDMSEDFLRHADEVFITSTSVEVLPVSKVESITLPDERPITTALAQAYSELYATNEAHA</sequence>
<keyword evidence="7 13" id="KW-0808">Transferase</keyword>
<name>A0ABS2QV81_9BACI</name>
<evidence type="ECO:0000256" key="7">
    <source>
        <dbReference type="ARBA" id="ARBA00022679"/>
    </source>
</evidence>
<organism evidence="13 14">
    <name type="scientific">Priestia iocasae</name>
    <dbReference type="NCBI Taxonomy" id="2291674"/>
    <lineage>
        <taxon>Bacteria</taxon>
        <taxon>Bacillati</taxon>
        <taxon>Bacillota</taxon>
        <taxon>Bacilli</taxon>
        <taxon>Bacillales</taxon>
        <taxon>Bacillaceae</taxon>
        <taxon>Priestia</taxon>
    </lineage>
</organism>
<keyword evidence="8 11" id="KW-0663">Pyridoxal phosphate</keyword>
<dbReference type="Pfam" id="PF01063">
    <property type="entry name" value="Aminotran_4"/>
    <property type="match status" value="1"/>
</dbReference>
<dbReference type="PANTHER" id="PTHR42743">
    <property type="entry name" value="AMINO-ACID AMINOTRANSFERASE"/>
    <property type="match status" value="1"/>
</dbReference>
<dbReference type="Proteomes" id="UP000809829">
    <property type="component" value="Unassembled WGS sequence"/>
</dbReference>
<proteinExistence type="inferred from homology"/>
<dbReference type="GO" id="GO:0047810">
    <property type="term" value="F:D-alanine-2-oxoglutarate aminotransferase activity"/>
    <property type="evidence" value="ECO:0007669"/>
    <property type="project" value="UniProtKB-EC"/>
</dbReference>
<comment type="caution">
    <text evidence="13">The sequence shown here is derived from an EMBL/GenBank/DDBJ whole genome shotgun (WGS) entry which is preliminary data.</text>
</comment>
<evidence type="ECO:0000256" key="10">
    <source>
        <dbReference type="RuleBase" id="RU004106"/>
    </source>
</evidence>
<dbReference type="InterPro" id="IPR050571">
    <property type="entry name" value="Class-IV_PLP-Dep_Aminotrnsfr"/>
</dbReference>
<dbReference type="EC" id="2.6.1.21" evidence="4 12"/>
<dbReference type="Gene3D" id="3.20.10.10">
    <property type="entry name" value="D-amino Acid Aminotransferase, subunit A, domain 2"/>
    <property type="match status" value="1"/>
</dbReference>